<organism evidence="5 6">
    <name type="scientific">Nocardia halotolerans</name>
    <dbReference type="NCBI Taxonomy" id="1755878"/>
    <lineage>
        <taxon>Bacteria</taxon>
        <taxon>Bacillati</taxon>
        <taxon>Actinomycetota</taxon>
        <taxon>Actinomycetes</taxon>
        <taxon>Mycobacteriales</taxon>
        <taxon>Nocardiaceae</taxon>
        <taxon>Nocardia</taxon>
    </lineage>
</organism>
<dbReference type="Proteomes" id="UP001595844">
    <property type="component" value="Unassembled WGS sequence"/>
</dbReference>
<dbReference type="PIRSF" id="PIRSF006078">
    <property type="entry name" value="GlxK"/>
    <property type="match status" value="1"/>
</dbReference>
<dbReference type="PANTHER" id="PTHR21599:SF0">
    <property type="entry name" value="GLYCERATE KINASE"/>
    <property type="match status" value="1"/>
</dbReference>
<dbReference type="GO" id="GO:0016301">
    <property type="term" value="F:kinase activity"/>
    <property type="evidence" value="ECO:0007669"/>
    <property type="project" value="UniProtKB-KW"/>
</dbReference>
<dbReference type="NCBIfam" id="TIGR00045">
    <property type="entry name" value="glycerate kinase"/>
    <property type="match status" value="1"/>
</dbReference>
<dbReference type="PANTHER" id="PTHR21599">
    <property type="entry name" value="GLYCERATE KINASE"/>
    <property type="match status" value="1"/>
</dbReference>
<dbReference type="InterPro" id="IPR036129">
    <property type="entry name" value="Glycerate_kinase_sf"/>
</dbReference>
<evidence type="ECO:0000256" key="1">
    <source>
        <dbReference type="ARBA" id="ARBA00006284"/>
    </source>
</evidence>
<comment type="similarity">
    <text evidence="1 4">Belongs to the glycerate kinase type-1 family.</text>
</comment>
<keyword evidence="2 4" id="KW-0808">Transferase</keyword>
<dbReference type="Gene3D" id="3.40.50.10350">
    <property type="entry name" value="Glycerate kinase, domain 1"/>
    <property type="match status" value="1"/>
</dbReference>
<dbReference type="Gene3D" id="3.90.1510.10">
    <property type="entry name" value="Glycerate kinase, domain 2"/>
    <property type="match status" value="1"/>
</dbReference>
<dbReference type="InterPro" id="IPR018197">
    <property type="entry name" value="Glycerate_kinase_RE-like"/>
</dbReference>
<dbReference type="InterPro" id="IPR018193">
    <property type="entry name" value="Glyc_kinase_flavodox-like_fold"/>
</dbReference>
<gene>
    <name evidence="5" type="ORF">ACFO5K_19410</name>
</gene>
<dbReference type="Pfam" id="PF02595">
    <property type="entry name" value="Gly_kinase"/>
    <property type="match status" value="1"/>
</dbReference>
<sequence length="388" mass="38748">MSRDSRRVVVAPDKFKGSLSAAQVAAALARGIGRAAPDTEIRQLPVADGGEGTVEAFLAAGWRRVALCAPGPTGVPVDTAYAVSGRAAVIELADVDGLAKLPEGRPDPLRAGTEGLGVVISHALDHGARDLVVGLGGSATTDGGAGMLRALGLRVLDAGGTELPRGGAALVDARSIDRSGLHPALADARITLASDVDNPLLGPAGAVQTYSPQKGAGPRELAVLTTALENWAALLQPGPSAFYADLPGAGAAGGAGFGAMAVLAATARPGIDLVLELIDFPARIADVDLVITGEGSLDAQSLRGKAPLGVRSAAAAAGVPVAVVAGRILLGDDELRAAGFGAAYALSDLEADTVRSMTNAADLLESVGERIGVAMTSAPVERPSRSGR</sequence>
<dbReference type="SUPFAM" id="SSF110738">
    <property type="entry name" value="Glycerate kinase I"/>
    <property type="match status" value="1"/>
</dbReference>
<evidence type="ECO:0000256" key="3">
    <source>
        <dbReference type="ARBA" id="ARBA00022777"/>
    </source>
</evidence>
<dbReference type="RefSeq" id="WP_378564700.1">
    <property type="nucleotide sequence ID" value="NZ_JBHSDL010000025.1"/>
</dbReference>
<evidence type="ECO:0000313" key="6">
    <source>
        <dbReference type="Proteomes" id="UP001595844"/>
    </source>
</evidence>
<comment type="caution">
    <text evidence="5">The sequence shown here is derived from an EMBL/GenBank/DDBJ whole genome shotgun (WGS) entry which is preliminary data.</text>
</comment>
<evidence type="ECO:0000313" key="5">
    <source>
        <dbReference type="EMBL" id="MFC4376270.1"/>
    </source>
</evidence>
<evidence type="ECO:0000256" key="4">
    <source>
        <dbReference type="PIRNR" id="PIRNR006078"/>
    </source>
</evidence>
<protein>
    <submittedName>
        <fullName evidence="5">Glycerate kinase</fullName>
    </submittedName>
</protein>
<dbReference type="EMBL" id="JBHSDL010000025">
    <property type="protein sequence ID" value="MFC4376270.1"/>
    <property type="molecule type" value="Genomic_DNA"/>
</dbReference>
<accession>A0ABV8VN94</accession>
<keyword evidence="6" id="KW-1185">Reference proteome</keyword>
<reference evidence="6" key="1">
    <citation type="journal article" date="2019" name="Int. J. Syst. Evol. Microbiol.">
        <title>The Global Catalogue of Microorganisms (GCM) 10K type strain sequencing project: providing services to taxonomists for standard genome sequencing and annotation.</title>
        <authorList>
            <consortium name="The Broad Institute Genomics Platform"/>
            <consortium name="The Broad Institute Genome Sequencing Center for Infectious Disease"/>
            <person name="Wu L."/>
            <person name="Ma J."/>
        </authorList>
    </citation>
    <scope>NUCLEOTIDE SEQUENCE [LARGE SCALE GENOMIC DNA]</scope>
    <source>
        <strain evidence="6">IBRC-M 10490</strain>
    </source>
</reference>
<evidence type="ECO:0000256" key="2">
    <source>
        <dbReference type="ARBA" id="ARBA00022679"/>
    </source>
</evidence>
<name>A0ABV8VN94_9NOCA</name>
<proteinExistence type="inferred from homology"/>
<keyword evidence="3 4" id="KW-0418">Kinase</keyword>
<dbReference type="InterPro" id="IPR004381">
    <property type="entry name" value="Glycerate_kinase"/>
</dbReference>